<dbReference type="Proteomes" id="UP001497493">
    <property type="component" value="Chromosome"/>
</dbReference>
<proteinExistence type="predicted"/>
<organism evidence="1 2">
    <name type="scientific">Candidatus Methylocalor cossyra</name>
    <dbReference type="NCBI Taxonomy" id="3108543"/>
    <lineage>
        <taxon>Bacteria</taxon>
        <taxon>Pseudomonadati</taxon>
        <taxon>Pseudomonadota</taxon>
        <taxon>Gammaproteobacteria</taxon>
        <taxon>Methylococcales</taxon>
        <taxon>Methylococcaceae</taxon>
        <taxon>Candidatus Methylocalor</taxon>
    </lineage>
</organism>
<reference evidence="1 2" key="1">
    <citation type="submission" date="2024-04" db="EMBL/GenBank/DDBJ databases">
        <authorList>
            <person name="Cremers G."/>
        </authorList>
    </citation>
    <scope>NUCLEOTIDE SEQUENCE [LARGE SCALE GENOMIC DNA]</scope>
    <source>
        <strain evidence="1">MeCH1-AG</strain>
    </source>
</reference>
<dbReference type="EMBL" id="OZ026884">
    <property type="protein sequence ID" value="CAL1240493.1"/>
    <property type="molecule type" value="Genomic_DNA"/>
</dbReference>
<keyword evidence="2" id="KW-1185">Reference proteome</keyword>
<protein>
    <submittedName>
        <fullName evidence="1">Uncharacterized protein</fullName>
    </submittedName>
</protein>
<accession>A0ABM9NIQ1</accession>
<sequence length="102" mass="11090">MNTFIKTTADGRKVEVIGMAICLDGQKEAERLIPVREHPNRAAILAAVPDATHMAGRIPLTAEQAARAQAALDEARAAYEMSPLGIAERIRRTQKNALANRD</sequence>
<name>A0ABM9NIQ1_9GAMM</name>
<dbReference type="RefSeq" id="WP_348757086.1">
    <property type="nucleotide sequence ID" value="NZ_OZ026884.1"/>
</dbReference>
<gene>
    <name evidence="1" type="ORF">MECH1_V1_1717</name>
</gene>
<evidence type="ECO:0000313" key="1">
    <source>
        <dbReference type="EMBL" id="CAL1240493.1"/>
    </source>
</evidence>
<evidence type="ECO:0000313" key="2">
    <source>
        <dbReference type="Proteomes" id="UP001497493"/>
    </source>
</evidence>